<evidence type="ECO:0000256" key="1">
    <source>
        <dbReference type="SAM" id="Phobius"/>
    </source>
</evidence>
<dbReference type="STRING" id="27342.A0A0H2RKM3"/>
<keyword evidence="1" id="KW-0472">Membrane</keyword>
<evidence type="ECO:0000313" key="3">
    <source>
        <dbReference type="Proteomes" id="UP000053477"/>
    </source>
</evidence>
<dbReference type="PANTHER" id="PTHR34407:SF1">
    <property type="entry name" value="SGNH HYDROLASE-TYPE ESTERASE DOMAIN-CONTAINING PROTEIN"/>
    <property type="match status" value="1"/>
</dbReference>
<dbReference type="SUPFAM" id="SSF52266">
    <property type="entry name" value="SGNH hydrolase"/>
    <property type="match status" value="1"/>
</dbReference>
<keyword evidence="3" id="KW-1185">Reference proteome</keyword>
<gene>
    <name evidence="2" type="ORF">SCHPADRAFT_857181</name>
</gene>
<protein>
    <submittedName>
        <fullName evidence="2">Cap64 protein</fullName>
    </submittedName>
</protein>
<dbReference type="PANTHER" id="PTHR34407">
    <property type="entry name" value="EXPRESSED PROTEIN"/>
    <property type="match status" value="1"/>
</dbReference>
<dbReference type="EMBL" id="KQ086039">
    <property type="protein sequence ID" value="KLO09983.1"/>
    <property type="molecule type" value="Genomic_DNA"/>
</dbReference>
<name>A0A0H2RKM3_9AGAM</name>
<dbReference type="AlphaFoldDB" id="A0A0H2RKM3"/>
<dbReference type="Proteomes" id="UP000053477">
    <property type="component" value="Unassembled WGS sequence"/>
</dbReference>
<reference evidence="2 3" key="1">
    <citation type="submission" date="2015-04" db="EMBL/GenBank/DDBJ databases">
        <title>Complete genome sequence of Schizopora paradoxa KUC8140, a cosmopolitan wood degrader in East Asia.</title>
        <authorList>
            <consortium name="DOE Joint Genome Institute"/>
            <person name="Min B."/>
            <person name="Park H."/>
            <person name="Jang Y."/>
            <person name="Kim J.-J."/>
            <person name="Kim K.H."/>
            <person name="Pangilinan J."/>
            <person name="Lipzen A."/>
            <person name="Riley R."/>
            <person name="Grigoriev I.V."/>
            <person name="Spatafora J.W."/>
            <person name="Choi I.-G."/>
        </authorList>
    </citation>
    <scope>NUCLEOTIDE SEQUENCE [LARGE SCALE GENOMIC DNA]</scope>
    <source>
        <strain evidence="2 3">KUC8140</strain>
    </source>
</reference>
<keyword evidence="1" id="KW-0812">Transmembrane</keyword>
<dbReference type="OrthoDB" id="544608at2759"/>
<dbReference type="CDD" id="cd00229">
    <property type="entry name" value="SGNH_hydrolase"/>
    <property type="match status" value="1"/>
</dbReference>
<dbReference type="InParanoid" id="A0A0H2RKM3"/>
<proteinExistence type="predicted"/>
<keyword evidence="1" id="KW-1133">Transmembrane helix</keyword>
<feature type="transmembrane region" description="Helical" evidence="1">
    <location>
        <begin position="49"/>
        <end position="67"/>
    </location>
</feature>
<organism evidence="2 3">
    <name type="scientific">Schizopora paradoxa</name>
    <dbReference type="NCBI Taxonomy" id="27342"/>
    <lineage>
        <taxon>Eukaryota</taxon>
        <taxon>Fungi</taxon>
        <taxon>Dikarya</taxon>
        <taxon>Basidiomycota</taxon>
        <taxon>Agaricomycotina</taxon>
        <taxon>Agaricomycetes</taxon>
        <taxon>Hymenochaetales</taxon>
        <taxon>Schizoporaceae</taxon>
        <taxon>Schizopora</taxon>
    </lineage>
</organism>
<accession>A0A0H2RKM3</accession>
<sequence length="563" mass="61308">MQRRAGKGAAHIDIAASRGVEKGGPANDYDSSEKLSRLNQKTLGLTNRIWILLTLIAFILIITRINLPADPSLPRHGYTNANLKPKNYMNASDTDPNPFDFCPLYGPGDEVGRKHGVRALTKTRMHLGSGARVQKVIHKALSGLPVTISVLGGSVSACHGAGDDPISPRCYPSKFFQWWNSVFPHPASELTNGAMRRTNSAYFSFCNSHHLPDSTDLVIIEFDADDPNDRIWTEHFELLVRSILVRADQPAVVVLGHFSVQGAETHGYSGPEVLHSVVAQYYDVPHISTKPLLYPLWVENPESVSEYFADPVLANPTGHDLLAEVLIAYIESQVCSAWSVVTGHTFDAASPLLLDDPSKPEKAEGLRGLFGGLGHLNGPDEGISGGSDNIYNPNPHANVPMGRINTKPSDRRDFEEVQPFCVSANDLINPLPPSLFHGSGWLAHHPAPGSSSLNVQSHYWYSTLPQSKLRIPIQVGNGDVAVYYLKEPANEVEGSGSAIECWVDDNYAGATMLGNAANIGEVTPTMQVIDRFVTRGSHFVECQLMGDEGRPVPAFRLLGIFSS</sequence>
<evidence type="ECO:0000313" key="2">
    <source>
        <dbReference type="EMBL" id="KLO09983.1"/>
    </source>
</evidence>